<protein>
    <submittedName>
        <fullName evidence="1">Uncharacterized protein</fullName>
    </submittedName>
</protein>
<sequence length="259" mass="30244">MATGNTLSPIGKLYTMKTRSHCEKDGHQYVKPLGRAAYHMALCISAPDVDNWVTVVTLSTKAYEQGIEFHPIYPNPSSGTTLYLKNFTTPTRPSPLLKPTYLRLEPFPIPLEMLLPVSPKCRIYVPTYHDEERDWSTIDPAWKIDPRDWKEETLCVETWLNGVCKVNPLGWKEELLCVETWLNDEHLELVPESLEFVLGRMERLFADEFPLERLWEWRRGEVGEVGGGRDRLARRMGISRGNLEMRLEWWEGYKDFWRT</sequence>
<evidence type="ECO:0000313" key="1">
    <source>
        <dbReference type="EMBL" id="QDS77596.1"/>
    </source>
</evidence>
<evidence type="ECO:0000313" key="2">
    <source>
        <dbReference type="Proteomes" id="UP000316270"/>
    </source>
</evidence>
<accession>A0A517LPR9</accession>
<proteinExistence type="predicted"/>
<dbReference type="OrthoDB" id="10435547at2759"/>
<keyword evidence="2" id="KW-1185">Reference proteome</keyword>
<dbReference type="EMBL" id="CP042202">
    <property type="protein sequence ID" value="QDS77596.1"/>
    <property type="molecule type" value="Genomic_DNA"/>
</dbReference>
<gene>
    <name evidence="1" type="ORF">FKW77_001877</name>
</gene>
<name>A0A517LPR9_9PEZI</name>
<dbReference type="Proteomes" id="UP000316270">
    <property type="component" value="Chromosome 18"/>
</dbReference>
<organism evidence="1 2">
    <name type="scientific">Venturia effusa</name>
    <dbReference type="NCBI Taxonomy" id="50376"/>
    <lineage>
        <taxon>Eukaryota</taxon>
        <taxon>Fungi</taxon>
        <taxon>Dikarya</taxon>
        <taxon>Ascomycota</taxon>
        <taxon>Pezizomycotina</taxon>
        <taxon>Dothideomycetes</taxon>
        <taxon>Pleosporomycetidae</taxon>
        <taxon>Venturiales</taxon>
        <taxon>Venturiaceae</taxon>
        <taxon>Venturia</taxon>
    </lineage>
</organism>
<dbReference type="AlphaFoldDB" id="A0A517LPR9"/>
<reference evidence="1 2" key="1">
    <citation type="submission" date="2019-07" db="EMBL/GenBank/DDBJ databases">
        <title>Finished genome of Venturia effusa.</title>
        <authorList>
            <person name="Young C.A."/>
            <person name="Cox M.P."/>
            <person name="Ganley A.R.D."/>
            <person name="David W.J."/>
        </authorList>
    </citation>
    <scope>NUCLEOTIDE SEQUENCE [LARGE SCALE GENOMIC DNA]</scope>
    <source>
        <strain evidence="2">albino</strain>
    </source>
</reference>